<dbReference type="InterPro" id="IPR001478">
    <property type="entry name" value="PDZ"/>
</dbReference>
<feature type="chain" id="PRO_5040896975" evidence="7">
    <location>
        <begin position="29"/>
        <end position="450"/>
    </location>
</feature>
<dbReference type="SMART" id="SM00228">
    <property type="entry name" value="PDZ"/>
    <property type="match status" value="1"/>
</dbReference>
<dbReference type="Gene3D" id="3.30.750.44">
    <property type="match status" value="1"/>
</dbReference>
<dbReference type="Proteomes" id="UP000596074">
    <property type="component" value="Chromosome"/>
</dbReference>
<dbReference type="InterPro" id="IPR004447">
    <property type="entry name" value="Peptidase_S41A"/>
</dbReference>
<dbReference type="KEGG" id="vcw:GJQ55_02040"/>
<protein>
    <submittedName>
        <fullName evidence="9">PDZ domain-containing protein</fullName>
    </submittedName>
</protein>
<dbReference type="InterPro" id="IPR055210">
    <property type="entry name" value="CtpA/B_N"/>
</dbReference>
<evidence type="ECO:0000256" key="7">
    <source>
        <dbReference type="SAM" id="SignalP"/>
    </source>
</evidence>
<evidence type="ECO:0000256" key="4">
    <source>
        <dbReference type="ARBA" id="ARBA00022825"/>
    </source>
</evidence>
<evidence type="ECO:0000256" key="2">
    <source>
        <dbReference type="ARBA" id="ARBA00022670"/>
    </source>
</evidence>
<accession>A0A9X7UUW7</accession>
<dbReference type="InterPro" id="IPR036034">
    <property type="entry name" value="PDZ_sf"/>
</dbReference>
<dbReference type="PANTHER" id="PTHR32060:SF30">
    <property type="entry name" value="CARBOXY-TERMINAL PROCESSING PROTEASE CTPA"/>
    <property type="match status" value="1"/>
</dbReference>
<reference evidence="9 10" key="1">
    <citation type="submission" date="2019-11" db="EMBL/GenBank/DDBJ databases">
        <title>Venatorbacter sp. nov. a predator of Campylobacter and other Gram-negative bacteria.</title>
        <authorList>
            <person name="Saeedi A."/>
            <person name="Cummings N.J."/>
            <person name="Connerton I.F."/>
            <person name="Connerton P.L."/>
        </authorList>
    </citation>
    <scope>NUCLEOTIDE SEQUENCE [LARGE SCALE GENOMIC DNA]</scope>
    <source>
        <strain evidence="9">XL5</strain>
    </source>
</reference>
<dbReference type="RefSeq" id="WP_228345855.1">
    <property type="nucleotide sequence ID" value="NZ_CP046056.1"/>
</dbReference>
<dbReference type="GO" id="GO:0006508">
    <property type="term" value="P:proteolysis"/>
    <property type="evidence" value="ECO:0007669"/>
    <property type="project" value="UniProtKB-KW"/>
</dbReference>
<keyword evidence="10" id="KW-1185">Reference proteome</keyword>
<dbReference type="NCBIfam" id="TIGR00225">
    <property type="entry name" value="prc"/>
    <property type="match status" value="1"/>
</dbReference>
<evidence type="ECO:0000313" key="10">
    <source>
        <dbReference type="Proteomes" id="UP000596074"/>
    </source>
</evidence>
<dbReference type="FunFam" id="2.30.42.10:FF:000063">
    <property type="entry name" value="Peptidase, S41 family"/>
    <property type="match status" value="1"/>
</dbReference>
<dbReference type="InterPro" id="IPR005151">
    <property type="entry name" value="Tail-specific_protease"/>
</dbReference>
<dbReference type="EMBL" id="CP046056">
    <property type="protein sequence ID" value="QQD23330.1"/>
    <property type="molecule type" value="Genomic_DNA"/>
</dbReference>
<feature type="domain" description="PDZ" evidence="8">
    <location>
        <begin position="101"/>
        <end position="173"/>
    </location>
</feature>
<evidence type="ECO:0000256" key="1">
    <source>
        <dbReference type="ARBA" id="ARBA00009179"/>
    </source>
</evidence>
<feature type="signal peptide" evidence="7">
    <location>
        <begin position="1"/>
        <end position="28"/>
    </location>
</feature>
<dbReference type="Gene3D" id="2.30.42.10">
    <property type="match status" value="1"/>
</dbReference>
<evidence type="ECO:0000256" key="6">
    <source>
        <dbReference type="SAM" id="MobiDB-lite"/>
    </source>
</evidence>
<evidence type="ECO:0000256" key="5">
    <source>
        <dbReference type="RuleBase" id="RU004404"/>
    </source>
</evidence>
<keyword evidence="7" id="KW-0732">Signal</keyword>
<dbReference type="GO" id="GO:0008236">
    <property type="term" value="F:serine-type peptidase activity"/>
    <property type="evidence" value="ECO:0007669"/>
    <property type="project" value="UniProtKB-KW"/>
</dbReference>
<dbReference type="Pfam" id="PF22694">
    <property type="entry name" value="CtpB_N-like"/>
    <property type="match status" value="1"/>
</dbReference>
<evidence type="ECO:0000313" key="9">
    <source>
        <dbReference type="EMBL" id="QQD23330.1"/>
    </source>
</evidence>
<dbReference type="InterPro" id="IPR041489">
    <property type="entry name" value="PDZ_6"/>
</dbReference>
<organism evidence="9 10">
    <name type="scientific">Venatoribacter cucullus</name>
    <dbReference type="NCBI Taxonomy" id="2661630"/>
    <lineage>
        <taxon>Bacteria</taxon>
        <taxon>Pseudomonadati</taxon>
        <taxon>Pseudomonadota</taxon>
        <taxon>Gammaproteobacteria</taxon>
        <taxon>Oceanospirillales</taxon>
        <taxon>Oceanospirillaceae</taxon>
        <taxon>Venatoribacter</taxon>
    </lineage>
</organism>
<keyword evidence="4 5" id="KW-0720">Serine protease</keyword>
<dbReference type="CDD" id="cd07560">
    <property type="entry name" value="Peptidase_S41_CPP"/>
    <property type="match status" value="1"/>
</dbReference>
<keyword evidence="2 5" id="KW-0645">Protease</keyword>
<dbReference type="FunFam" id="3.90.226.10:FF:000029">
    <property type="entry name" value="Peptidase, S41 family"/>
    <property type="match status" value="1"/>
</dbReference>
<proteinExistence type="inferred from homology"/>
<dbReference type="CDD" id="cd06782">
    <property type="entry name" value="cpPDZ_CPP-like"/>
    <property type="match status" value="1"/>
</dbReference>
<name>A0A9X7UUW7_9GAMM</name>
<gene>
    <name evidence="9" type="ORF">GJQ55_02040</name>
</gene>
<keyword evidence="3 5" id="KW-0378">Hydrolase</keyword>
<dbReference type="AlphaFoldDB" id="A0A9X7UUW7"/>
<dbReference type="InterPro" id="IPR029045">
    <property type="entry name" value="ClpP/crotonase-like_dom_sf"/>
</dbReference>
<dbReference type="SMART" id="SM00245">
    <property type="entry name" value="TSPc"/>
    <property type="match status" value="1"/>
</dbReference>
<evidence type="ECO:0000259" key="8">
    <source>
        <dbReference type="PROSITE" id="PS50106"/>
    </source>
</evidence>
<dbReference type="Pfam" id="PF03572">
    <property type="entry name" value="Peptidase_S41"/>
    <property type="match status" value="1"/>
</dbReference>
<dbReference type="GO" id="GO:0007165">
    <property type="term" value="P:signal transduction"/>
    <property type="evidence" value="ECO:0007669"/>
    <property type="project" value="TreeGrafter"/>
</dbReference>
<dbReference type="GO" id="GO:0030288">
    <property type="term" value="C:outer membrane-bounded periplasmic space"/>
    <property type="evidence" value="ECO:0007669"/>
    <property type="project" value="TreeGrafter"/>
</dbReference>
<dbReference type="PANTHER" id="PTHR32060">
    <property type="entry name" value="TAIL-SPECIFIC PROTEASE"/>
    <property type="match status" value="1"/>
</dbReference>
<evidence type="ECO:0000256" key="3">
    <source>
        <dbReference type="ARBA" id="ARBA00022801"/>
    </source>
</evidence>
<sequence length="450" mass="48289">MLNSVSLLRHFIAPAVLGCLCWPLAVNATEEHPADAAAATAERPVEGPLPLQELRNFTEIFDRIRSAYVEEIDDKTLFEYAINGMLSSLDPHSAYLQADAFADLQENTSGKFGGLGIEVSMQDGLILVVTPIDDTPAQQAGIRAGDLIVSLDGDAVMGMNLNDAVEKMRGAPGTDIELEIRRPGEKSLLSFTLTRAEIKVASVRNEMLSNGIGYVRITQFQENTGADLMAALEQWHSDKSRPLNGIILDLRNNPGGVLDAAVEVVDAFISTGLIVYTEGRASNSEVSYSATSHTPAGDVPVVVLINAGSASASEIVAGALQDHQRALIVGTQSFGKGSVQSVLPITEDSAVKLTTARYFTPNGRSIQAQGIRPDIVIEQSEVTPLEQRVYKESNLPGHLRNTSKSDDSDAGTENADVADPGSELLKKDFQLYEAHTLLRGLTILGARREP</sequence>
<dbReference type="GO" id="GO:0004175">
    <property type="term" value="F:endopeptidase activity"/>
    <property type="evidence" value="ECO:0007669"/>
    <property type="project" value="TreeGrafter"/>
</dbReference>
<dbReference type="PROSITE" id="PS50106">
    <property type="entry name" value="PDZ"/>
    <property type="match status" value="1"/>
</dbReference>
<dbReference type="SUPFAM" id="SSF50156">
    <property type="entry name" value="PDZ domain-like"/>
    <property type="match status" value="1"/>
</dbReference>
<dbReference type="Gene3D" id="3.90.226.10">
    <property type="entry name" value="2-enoyl-CoA Hydratase, Chain A, domain 1"/>
    <property type="match status" value="1"/>
</dbReference>
<dbReference type="Pfam" id="PF17820">
    <property type="entry name" value="PDZ_6"/>
    <property type="match status" value="1"/>
</dbReference>
<dbReference type="SUPFAM" id="SSF52096">
    <property type="entry name" value="ClpP/crotonase"/>
    <property type="match status" value="1"/>
</dbReference>
<comment type="similarity">
    <text evidence="1 5">Belongs to the peptidase S41A family.</text>
</comment>
<feature type="region of interest" description="Disordered" evidence="6">
    <location>
        <begin position="391"/>
        <end position="420"/>
    </location>
</feature>